<dbReference type="AlphaFoldDB" id="A0AAV4NBZ2"/>
<evidence type="ECO:0000313" key="1">
    <source>
        <dbReference type="EMBL" id="GIX81335.1"/>
    </source>
</evidence>
<evidence type="ECO:0000313" key="2">
    <source>
        <dbReference type="Proteomes" id="UP001054945"/>
    </source>
</evidence>
<dbReference type="Proteomes" id="UP001054945">
    <property type="component" value="Unassembled WGS sequence"/>
</dbReference>
<dbReference type="EMBL" id="BPLR01003119">
    <property type="protein sequence ID" value="GIX81335.1"/>
    <property type="molecule type" value="Genomic_DNA"/>
</dbReference>
<name>A0AAV4NBZ2_CAEEX</name>
<protein>
    <submittedName>
        <fullName evidence="1">Uncharacterized protein</fullName>
    </submittedName>
</protein>
<reference evidence="1 2" key="1">
    <citation type="submission" date="2021-06" db="EMBL/GenBank/DDBJ databases">
        <title>Caerostris extrusa draft genome.</title>
        <authorList>
            <person name="Kono N."/>
            <person name="Arakawa K."/>
        </authorList>
    </citation>
    <scope>NUCLEOTIDE SEQUENCE [LARGE SCALE GENOMIC DNA]</scope>
</reference>
<keyword evidence="2" id="KW-1185">Reference proteome</keyword>
<organism evidence="1 2">
    <name type="scientific">Caerostris extrusa</name>
    <name type="common">Bark spider</name>
    <name type="synonym">Caerostris bankana</name>
    <dbReference type="NCBI Taxonomy" id="172846"/>
    <lineage>
        <taxon>Eukaryota</taxon>
        <taxon>Metazoa</taxon>
        <taxon>Ecdysozoa</taxon>
        <taxon>Arthropoda</taxon>
        <taxon>Chelicerata</taxon>
        <taxon>Arachnida</taxon>
        <taxon>Araneae</taxon>
        <taxon>Araneomorphae</taxon>
        <taxon>Entelegynae</taxon>
        <taxon>Araneoidea</taxon>
        <taxon>Araneidae</taxon>
        <taxon>Caerostris</taxon>
    </lineage>
</organism>
<accession>A0AAV4NBZ2</accession>
<proteinExistence type="predicted"/>
<gene>
    <name evidence="1" type="ORF">CEXT_662291</name>
</gene>
<sequence>MLQPLTLWPQMNHHGILTYNFRKVNGAPIYDSRIIFGIFNSLPYRVECTQNHFPPAYILRGYKSGIYPINMHPANPATPLWVGDKKVGACRLRGNNVAPGRRIHDG</sequence>
<comment type="caution">
    <text evidence="1">The sequence shown here is derived from an EMBL/GenBank/DDBJ whole genome shotgun (WGS) entry which is preliminary data.</text>
</comment>